<dbReference type="Proteomes" id="UP000198806">
    <property type="component" value="Unassembled WGS sequence"/>
</dbReference>
<dbReference type="STRING" id="1527.SAMN04489757_11912"/>
<dbReference type="EMBL" id="FOWD01000019">
    <property type="protein sequence ID" value="SFO34236.1"/>
    <property type="molecule type" value="Genomic_DNA"/>
</dbReference>
<dbReference type="InterPro" id="IPR006674">
    <property type="entry name" value="HD_domain"/>
</dbReference>
<gene>
    <name evidence="2" type="ORF">SAMN04489757_11912</name>
</gene>
<evidence type="ECO:0000259" key="1">
    <source>
        <dbReference type="SMART" id="SM00471"/>
    </source>
</evidence>
<keyword evidence="3" id="KW-1185">Reference proteome</keyword>
<evidence type="ECO:0000313" key="3">
    <source>
        <dbReference type="Proteomes" id="UP000198806"/>
    </source>
</evidence>
<dbReference type="AlphaFoldDB" id="A0A1I5GE58"/>
<dbReference type="Gene3D" id="1.10.3210.10">
    <property type="entry name" value="Hypothetical protein af1432"/>
    <property type="match status" value="1"/>
</dbReference>
<dbReference type="Pfam" id="PF01966">
    <property type="entry name" value="HD"/>
    <property type="match status" value="1"/>
</dbReference>
<protein>
    <recommendedName>
        <fullName evidence="1">HD/PDEase domain-containing protein</fullName>
    </recommendedName>
</protein>
<dbReference type="SUPFAM" id="SSF109604">
    <property type="entry name" value="HD-domain/PDEase-like"/>
    <property type="match status" value="1"/>
</dbReference>
<evidence type="ECO:0000313" key="2">
    <source>
        <dbReference type="EMBL" id="SFO34236.1"/>
    </source>
</evidence>
<proteinExistence type="predicted"/>
<dbReference type="CDD" id="cd00077">
    <property type="entry name" value="HDc"/>
    <property type="match status" value="1"/>
</dbReference>
<name>A0A1I5GE58_9FIRM</name>
<reference evidence="2 3" key="1">
    <citation type="submission" date="2016-10" db="EMBL/GenBank/DDBJ databases">
        <authorList>
            <person name="de Groot N.N."/>
        </authorList>
    </citation>
    <scope>NUCLEOTIDE SEQUENCE [LARGE SCALE GENOMIC DNA]</scope>
    <source>
        <strain evidence="2 3">DSM 1283</strain>
    </source>
</reference>
<accession>A0A1I5GE58</accession>
<organism evidence="2 3">
    <name type="scientific">Anaerocolumna aminovalerica</name>
    <dbReference type="NCBI Taxonomy" id="1527"/>
    <lineage>
        <taxon>Bacteria</taxon>
        <taxon>Bacillati</taxon>
        <taxon>Bacillota</taxon>
        <taxon>Clostridia</taxon>
        <taxon>Lachnospirales</taxon>
        <taxon>Lachnospiraceae</taxon>
        <taxon>Anaerocolumna</taxon>
    </lineage>
</organism>
<feature type="domain" description="HD/PDEase" evidence="1">
    <location>
        <begin position="25"/>
        <end position="144"/>
    </location>
</feature>
<dbReference type="SMART" id="SM00471">
    <property type="entry name" value="HDc"/>
    <property type="match status" value="1"/>
</dbReference>
<dbReference type="InterPro" id="IPR003607">
    <property type="entry name" value="HD/PDEase_dom"/>
</dbReference>
<sequence>MIANELRRMCMHSRFMQMNQYPQHGKVTVYQHCIAVALMSCWIAWKFRLKVDYGILIRGALLHDYFLYDWHEHNPEHRLHGFHHPRRALGNAREDFNLTSIETNIILRHMFPLTPIPPAYLESWIVCMADKFCALRETLHLADGEMMEQFWSNESELDCS</sequence>
<dbReference type="RefSeq" id="WP_242960978.1">
    <property type="nucleotide sequence ID" value="NZ_BAABFM010000069.1"/>
</dbReference>